<feature type="compositionally biased region" description="Acidic residues" evidence="1">
    <location>
        <begin position="90"/>
        <end position="101"/>
    </location>
</feature>
<comment type="caution">
    <text evidence="2">The sequence shown here is derived from an EMBL/GenBank/DDBJ whole genome shotgun (WGS) entry which is preliminary data.</text>
</comment>
<name>A0A8H4P8I4_9HYPO</name>
<evidence type="ECO:0000313" key="3">
    <source>
        <dbReference type="Proteomes" id="UP000554235"/>
    </source>
</evidence>
<dbReference type="PANTHER" id="PTHR28244">
    <property type="entry name" value="RNA POLYMERASE I-SPECIFIC TRANSCRIPTION INITIATION FACTOR RRN11"/>
    <property type="match status" value="1"/>
</dbReference>
<sequence>MSLLDPPAFSQQSRSNKRKRPVFPLDDDPSSSLPSHLPPDSINPLSHSPGLVAQFAIAGLSETDHDPVHQIPDFPHRGLDRGSNSRDVEPESEAEDLETGGDEATLLEKKKKEKKTPQRRRGGHFDVLLQSIHHFLDQGEIEKASRAYGVLLQLRPSGHAVDVRRHNLWAIGAEILMRQGEQPYPDANGGLGKHSVGCAKRWGHAGNMNKVKAYFDTLIQQHPYDYKHPKTVSALDFWLAMLSCEIYNTHTEHVLALERVNREADEGTRRESFGHDESFGSDDTETHEARLVQRKEELRLQALAAVQDITKRMDGLMQDLPYSRNQHYLRLRAMASLYMADLVLPVGPASVVKLQESRKARQMEQQRAKDTLEKMITYGGELDEVAVSIVNPSDDSEEDTSIPLYSSLPIRGL</sequence>
<reference evidence="2 3" key="1">
    <citation type="submission" date="2020-01" db="EMBL/GenBank/DDBJ databases">
        <title>Identification and distribution of gene clusters putatively required for synthesis of sphingolipid metabolism inhibitors in phylogenetically diverse species of the filamentous fungus Fusarium.</title>
        <authorList>
            <person name="Kim H.-S."/>
            <person name="Busman M."/>
            <person name="Brown D.W."/>
            <person name="Divon H."/>
            <person name="Uhlig S."/>
            <person name="Proctor R.H."/>
        </authorList>
    </citation>
    <scope>NUCLEOTIDE SEQUENCE [LARGE SCALE GENOMIC DNA]</scope>
    <source>
        <strain evidence="2 3">NRRL 20459</strain>
    </source>
</reference>
<feature type="region of interest" description="Disordered" evidence="1">
    <location>
        <begin position="64"/>
        <end position="122"/>
    </location>
</feature>
<dbReference type="InterPro" id="IPR053029">
    <property type="entry name" value="RNA_pol_I-specific_init_factor"/>
</dbReference>
<dbReference type="OrthoDB" id="2159786at2759"/>
<feature type="compositionally biased region" description="Low complexity" evidence="1">
    <location>
        <begin position="30"/>
        <end position="40"/>
    </location>
</feature>
<evidence type="ECO:0000313" key="2">
    <source>
        <dbReference type="EMBL" id="KAF4463215.1"/>
    </source>
</evidence>
<feature type="region of interest" description="Disordered" evidence="1">
    <location>
        <begin position="1"/>
        <end position="48"/>
    </location>
</feature>
<evidence type="ECO:0000256" key="1">
    <source>
        <dbReference type="SAM" id="MobiDB-lite"/>
    </source>
</evidence>
<accession>A0A8H4P8I4</accession>
<feature type="compositionally biased region" description="Basic residues" evidence="1">
    <location>
        <begin position="109"/>
        <end position="122"/>
    </location>
</feature>
<keyword evidence="3" id="KW-1185">Reference proteome</keyword>
<dbReference type="EMBL" id="JAADYS010001406">
    <property type="protein sequence ID" value="KAF4463215.1"/>
    <property type="molecule type" value="Genomic_DNA"/>
</dbReference>
<organism evidence="2 3">
    <name type="scientific">Fusarium albosuccineum</name>
    <dbReference type="NCBI Taxonomy" id="1237068"/>
    <lineage>
        <taxon>Eukaryota</taxon>
        <taxon>Fungi</taxon>
        <taxon>Dikarya</taxon>
        <taxon>Ascomycota</taxon>
        <taxon>Pezizomycotina</taxon>
        <taxon>Sordariomycetes</taxon>
        <taxon>Hypocreomycetidae</taxon>
        <taxon>Hypocreales</taxon>
        <taxon>Nectriaceae</taxon>
        <taxon>Fusarium</taxon>
        <taxon>Fusarium decemcellulare species complex</taxon>
    </lineage>
</organism>
<feature type="region of interest" description="Disordered" evidence="1">
    <location>
        <begin position="265"/>
        <end position="287"/>
    </location>
</feature>
<dbReference type="GO" id="GO:0070860">
    <property type="term" value="C:RNA polymerase I core factor complex"/>
    <property type="evidence" value="ECO:0007669"/>
    <property type="project" value="TreeGrafter"/>
</dbReference>
<proteinExistence type="predicted"/>
<dbReference type="GO" id="GO:0001164">
    <property type="term" value="F:RNA polymerase I core promoter sequence-specific DNA binding"/>
    <property type="evidence" value="ECO:0007669"/>
    <property type="project" value="TreeGrafter"/>
</dbReference>
<dbReference type="GO" id="GO:0017025">
    <property type="term" value="F:TBP-class protein binding"/>
    <property type="evidence" value="ECO:0007669"/>
    <property type="project" value="TreeGrafter"/>
</dbReference>
<protein>
    <submittedName>
        <fullName evidence="2">Uncharacterized protein</fullName>
    </submittedName>
</protein>
<feature type="compositionally biased region" description="Basic and acidic residues" evidence="1">
    <location>
        <begin position="64"/>
        <end position="89"/>
    </location>
</feature>
<dbReference type="GO" id="GO:0042790">
    <property type="term" value="P:nucleolar large rRNA transcription by RNA polymerase I"/>
    <property type="evidence" value="ECO:0007669"/>
    <property type="project" value="TreeGrafter"/>
</dbReference>
<gene>
    <name evidence="2" type="ORF">FALBO_9957</name>
</gene>
<dbReference type="AlphaFoldDB" id="A0A8H4P8I4"/>
<dbReference type="Proteomes" id="UP000554235">
    <property type="component" value="Unassembled WGS sequence"/>
</dbReference>
<dbReference type="PANTHER" id="PTHR28244:SF1">
    <property type="entry name" value="RNA POLYMERASE I-SPECIFIC TRANSCRIPTION INITIATION FACTOR RRN11"/>
    <property type="match status" value="1"/>
</dbReference>